<keyword evidence="1" id="KW-0812">Transmembrane</keyword>
<feature type="domain" description="LytR/CpsA/Psr regulator C-terminal" evidence="2">
    <location>
        <begin position="60"/>
        <end position="142"/>
    </location>
</feature>
<dbReference type="RefSeq" id="WP_131169112.1">
    <property type="nucleotide sequence ID" value="NZ_CANLBI010000013.1"/>
</dbReference>
<dbReference type="OrthoDB" id="3727388at2"/>
<evidence type="ECO:0000313" key="4">
    <source>
        <dbReference type="Proteomes" id="UP000292373"/>
    </source>
</evidence>
<feature type="transmembrane region" description="Helical" evidence="1">
    <location>
        <begin position="12"/>
        <end position="31"/>
    </location>
</feature>
<evidence type="ECO:0000256" key="1">
    <source>
        <dbReference type="SAM" id="Phobius"/>
    </source>
</evidence>
<gene>
    <name evidence="3" type="ORF">ET989_11550</name>
</gene>
<accession>A0A4Q9KBN4</accession>
<dbReference type="Proteomes" id="UP000292373">
    <property type="component" value="Unassembled WGS sequence"/>
</dbReference>
<keyword evidence="4" id="KW-1185">Reference proteome</keyword>
<keyword evidence="1" id="KW-1133">Transmembrane helix</keyword>
<comment type="caution">
    <text evidence="3">The sequence shown here is derived from an EMBL/GenBank/DDBJ whole genome shotgun (WGS) entry which is preliminary data.</text>
</comment>
<keyword evidence="1" id="KW-0472">Membrane</keyword>
<dbReference type="EMBL" id="SDMQ01000012">
    <property type="protein sequence ID" value="TBT83318.1"/>
    <property type="molecule type" value="Genomic_DNA"/>
</dbReference>
<dbReference type="InterPro" id="IPR027381">
    <property type="entry name" value="LytR/CpsA/Psr_C"/>
</dbReference>
<evidence type="ECO:0000259" key="2">
    <source>
        <dbReference type="Pfam" id="PF13399"/>
    </source>
</evidence>
<evidence type="ECO:0000313" key="3">
    <source>
        <dbReference type="EMBL" id="TBT83318.1"/>
    </source>
</evidence>
<name>A0A4Q9KBN4_9ACTN</name>
<proteinExistence type="predicted"/>
<dbReference type="AlphaFoldDB" id="A0A4Q9KBN4"/>
<organism evidence="3 4">
    <name type="scientific">Propioniciclava sinopodophylli</name>
    <dbReference type="NCBI Taxonomy" id="1837344"/>
    <lineage>
        <taxon>Bacteria</taxon>
        <taxon>Bacillati</taxon>
        <taxon>Actinomycetota</taxon>
        <taxon>Actinomycetes</taxon>
        <taxon>Propionibacteriales</taxon>
        <taxon>Propionibacteriaceae</taxon>
        <taxon>Propioniciclava</taxon>
    </lineage>
</organism>
<dbReference type="Gene3D" id="3.30.70.2390">
    <property type="match status" value="1"/>
</dbReference>
<reference evidence="3 4" key="1">
    <citation type="submission" date="2019-01" db="EMBL/GenBank/DDBJ databases">
        <title>Lactibacter flavus gen. nov., sp. nov., a novel bacterium of the family Propionibacteriaceae isolated from raw milk and dairy products.</title>
        <authorList>
            <person name="Huptas C."/>
            <person name="Wenning M."/>
            <person name="Breitenwieser F."/>
            <person name="Doll E."/>
            <person name="Von Neubeck M."/>
            <person name="Busse H.-J."/>
            <person name="Scherer S."/>
        </authorList>
    </citation>
    <scope>NUCLEOTIDE SEQUENCE [LARGE SCALE GENOMIC DNA]</scope>
    <source>
        <strain evidence="3 4">KCTC 33808</strain>
    </source>
</reference>
<protein>
    <submittedName>
        <fullName evidence="3">LytR family transcriptional regulator</fullName>
    </submittedName>
</protein>
<dbReference type="Pfam" id="PF13399">
    <property type="entry name" value="LytR_C"/>
    <property type="match status" value="1"/>
</dbReference>
<sequence>MDARRIVRALKTPVTLLILAAMVYFAARWGMDAARAPIPPRPLDPCVVQEVGPVLKPEHVYVMVYNGSKQDGLAKRLGQILSADGFKVYKRTNADRDDYVQSVVKGHSEDSPEVILVRQAFENIGFEADGRADRTVDVIIGAEQPAPHPAPEFGVPLPDGKACLPDLKLTNTDG</sequence>